<reference evidence="2" key="1">
    <citation type="journal article" date="2009" name="Rice">
        <title>De Novo Next Generation Sequencing of Plant Genomes.</title>
        <authorList>
            <person name="Rounsley S."/>
            <person name="Marri P.R."/>
            <person name="Yu Y."/>
            <person name="He R."/>
            <person name="Sisneros N."/>
            <person name="Goicoechea J.L."/>
            <person name="Lee S.J."/>
            <person name="Angelova A."/>
            <person name="Kudrna D."/>
            <person name="Luo M."/>
            <person name="Affourtit J."/>
            <person name="Desany B."/>
            <person name="Knight J."/>
            <person name="Niazi F."/>
            <person name="Egholm M."/>
            <person name="Wing R.A."/>
        </authorList>
    </citation>
    <scope>NUCLEOTIDE SEQUENCE [LARGE SCALE GENOMIC DNA]</scope>
    <source>
        <strain evidence="2">cv. IRGC 105608</strain>
    </source>
</reference>
<dbReference type="Proteomes" id="UP000026960">
    <property type="component" value="Chromosome 1"/>
</dbReference>
<dbReference type="AlphaFoldDB" id="A0A0D3ERT2"/>
<organism evidence="2">
    <name type="scientific">Oryza barthii</name>
    <dbReference type="NCBI Taxonomy" id="65489"/>
    <lineage>
        <taxon>Eukaryota</taxon>
        <taxon>Viridiplantae</taxon>
        <taxon>Streptophyta</taxon>
        <taxon>Embryophyta</taxon>
        <taxon>Tracheophyta</taxon>
        <taxon>Spermatophyta</taxon>
        <taxon>Magnoliopsida</taxon>
        <taxon>Liliopsida</taxon>
        <taxon>Poales</taxon>
        <taxon>Poaceae</taxon>
        <taxon>BOP clade</taxon>
        <taxon>Oryzoideae</taxon>
        <taxon>Oryzeae</taxon>
        <taxon>Oryzinae</taxon>
        <taxon>Oryza</taxon>
    </lineage>
</organism>
<feature type="signal peptide" evidence="1">
    <location>
        <begin position="1"/>
        <end position="21"/>
    </location>
</feature>
<evidence type="ECO:0000256" key="1">
    <source>
        <dbReference type="SAM" id="SignalP"/>
    </source>
</evidence>
<evidence type="ECO:0000313" key="3">
    <source>
        <dbReference type="Proteomes" id="UP000026960"/>
    </source>
</evidence>
<dbReference type="HOGENOM" id="CLU_2149916_0_0_1"/>
<protein>
    <recommendedName>
        <fullName evidence="4">Secreted protein</fullName>
    </recommendedName>
</protein>
<keyword evidence="3" id="KW-1185">Reference proteome</keyword>
<keyword evidence="1" id="KW-0732">Signal</keyword>
<dbReference type="PaxDb" id="65489-OBART01G24490.1"/>
<dbReference type="Gramene" id="OBART01G24490.1">
    <property type="protein sequence ID" value="OBART01G24490.1"/>
    <property type="gene ID" value="OBART01G24490"/>
</dbReference>
<name>A0A0D3ERT2_9ORYZ</name>
<sequence>MARRELLGVVLCVVMVEPLSEVRVIVDVPGTNGIEAARAWNTCALPHPMDKRQSRFWLVSILFTNRHLQYWYRSLGLGDSREFRTKRPAFVTLWIWHAEWTPEPSVGGFVRKNVVIHKQVGDESHVDLHL</sequence>
<accession>A0A0D3ERT2</accession>
<evidence type="ECO:0000313" key="2">
    <source>
        <dbReference type="EnsemblPlants" id="OBART01G24490.1"/>
    </source>
</evidence>
<feature type="chain" id="PRO_5002271183" description="Secreted protein" evidence="1">
    <location>
        <begin position="22"/>
        <end position="130"/>
    </location>
</feature>
<reference evidence="2" key="2">
    <citation type="submission" date="2015-03" db="UniProtKB">
        <authorList>
            <consortium name="EnsemblPlants"/>
        </authorList>
    </citation>
    <scope>IDENTIFICATION</scope>
</reference>
<evidence type="ECO:0008006" key="4">
    <source>
        <dbReference type="Google" id="ProtNLM"/>
    </source>
</evidence>
<proteinExistence type="predicted"/>
<dbReference type="EnsemblPlants" id="OBART01G24490.1">
    <property type="protein sequence ID" value="OBART01G24490.1"/>
    <property type="gene ID" value="OBART01G24490"/>
</dbReference>